<dbReference type="SMR" id="Q74N31"/>
<evidence type="ECO:0000256" key="5">
    <source>
        <dbReference type="ARBA" id="ARBA00022917"/>
    </source>
</evidence>
<dbReference type="FunFam" id="3.40.50.800:FF:000002">
    <property type="entry name" value="Glycine--tRNA ligase"/>
    <property type="match status" value="1"/>
</dbReference>
<keyword evidence="9" id="KW-1185">Reference proteome</keyword>
<evidence type="ECO:0000256" key="3">
    <source>
        <dbReference type="ARBA" id="ARBA00022741"/>
    </source>
</evidence>
<dbReference type="Pfam" id="PF00587">
    <property type="entry name" value="tRNA-synt_2b"/>
    <property type="match status" value="1"/>
</dbReference>
<keyword evidence="10" id="KW-0002">3D-structure</keyword>
<dbReference type="BioCyc" id="NEQU228908:GJB6-445-MONOMER"/>
<keyword evidence="3" id="KW-0547">Nucleotide-binding</keyword>
<dbReference type="STRING" id="228908.NEQ417"/>
<evidence type="ECO:0000259" key="7">
    <source>
        <dbReference type="PROSITE" id="PS50862"/>
    </source>
</evidence>
<evidence type="ECO:0000256" key="6">
    <source>
        <dbReference type="ARBA" id="ARBA00023146"/>
    </source>
</evidence>
<dbReference type="GO" id="GO:0006426">
    <property type="term" value="P:glycyl-tRNA aminoacylation"/>
    <property type="evidence" value="ECO:0007669"/>
    <property type="project" value="TreeGrafter"/>
</dbReference>
<dbReference type="InterPro" id="IPR006195">
    <property type="entry name" value="aa-tRNA-synth_II"/>
</dbReference>
<dbReference type="HOGENOM" id="CLU_015515_2_1_2"/>
<evidence type="ECO:0000256" key="2">
    <source>
        <dbReference type="ARBA" id="ARBA00022598"/>
    </source>
</evidence>
<reference evidence="8 9" key="1">
    <citation type="journal article" date="2003" name="Proc. Natl. Acad. Sci. U.S.A.">
        <title>The genome of Nanoarchaeum equitans: insights into early archaeal evolution and derived parasitism.</title>
        <authorList>
            <person name="Waters E."/>
            <person name="Hohn M.J."/>
            <person name="Ahel I."/>
            <person name="Graham D.E."/>
            <person name="Adams M.D."/>
            <person name="Barnstead M."/>
            <person name="Beeson K.Y."/>
            <person name="Bibbs L."/>
            <person name="Bolanos R."/>
            <person name="Keller M."/>
            <person name="Kretz K."/>
            <person name="Lin X."/>
            <person name="Mathur E."/>
            <person name="Ni J."/>
            <person name="Podar M."/>
            <person name="Richardson T."/>
            <person name="Sutton G.G."/>
            <person name="Simon M."/>
            <person name="Soll D."/>
            <person name="Stetter K.O."/>
            <person name="Short J.M."/>
            <person name="Noordewier M."/>
        </authorList>
    </citation>
    <scope>NUCLEOTIDE SEQUENCE [LARGE SCALE GENOMIC DNA]</scope>
    <source>
        <strain evidence="8 9">Kin4-M</strain>
    </source>
</reference>
<dbReference type="GO" id="GO:0005524">
    <property type="term" value="F:ATP binding"/>
    <property type="evidence" value="ECO:0007669"/>
    <property type="project" value="UniProtKB-KW"/>
</dbReference>
<evidence type="ECO:0000313" key="8">
    <source>
        <dbReference type="EMBL" id="AAR39262.1"/>
    </source>
</evidence>
<evidence type="ECO:0000256" key="4">
    <source>
        <dbReference type="ARBA" id="ARBA00022840"/>
    </source>
</evidence>
<dbReference type="NCBIfam" id="NF003211">
    <property type="entry name" value="PRK04173.1"/>
    <property type="match status" value="1"/>
</dbReference>
<evidence type="ECO:0000313" key="9">
    <source>
        <dbReference type="Proteomes" id="UP000000578"/>
    </source>
</evidence>
<organism evidence="8 9">
    <name type="scientific">Nanoarchaeum equitans (strain Kin4-M)</name>
    <dbReference type="NCBI Taxonomy" id="228908"/>
    <lineage>
        <taxon>Archaea</taxon>
        <taxon>Nanobdellota</taxon>
        <taxon>Candidatus Nanoarchaeia</taxon>
        <taxon>Nanoarchaeales</taxon>
        <taxon>Nanoarchaeaceae</taxon>
        <taxon>Nanoarchaeum</taxon>
    </lineage>
</organism>
<feature type="domain" description="Aminoacyl-transfer RNA synthetases class-II family profile" evidence="7">
    <location>
        <begin position="129"/>
        <end position="424"/>
    </location>
</feature>
<dbReference type="SUPFAM" id="SSF55681">
    <property type="entry name" value="Class II aaRS and biotin synthetases"/>
    <property type="match status" value="1"/>
</dbReference>
<dbReference type="PRINTS" id="PR01043">
    <property type="entry name" value="TRNASYNTHGLY"/>
</dbReference>
<keyword evidence="4" id="KW-0067">ATP-binding</keyword>
<dbReference type="PDBsum" id="5Z5E"/>
<dbReference type="PATRIC" id="fig|228908.8.peg.426"/>
<evidence type="ECO:0007829" key="10">
    <source>
        <dbReference type="PDB" id="5Z5E"/>
    </source>
</evidence>
<name>Q74N31_NANEQ</name>
<dbReference type="GO" id="GO:0004820">
    <property type="term" value="F:glycine-tRNA ligase activity"/>
    <property type="evidence" value="ECO:0007669"/>
    <property type="project" value="TreeGrafter"/>
</dbReference>
<reference evidence="10" key="2">
    <citation type="journal article" date="2019" name="Biochem. Biophys. Res. Commun.">
        <title>Glycyl-tRNA synthetase from Nanoarchaeum equitans: The first crystal structure of archaeal GlyRS and analysis of its tRNA glycylation.</title>
        <authorList>
            <person name="Fujisawa A."/>
            <person name="Toki R."/>
            <person name="Miyake H."/>
            <person name="Shoji T."/>
            <person name="Doi H."/>
            <person name="Hayashi H."/>
            <person name="Hanabusa R."/>
            <person name="Mutsuro-Aoki H."/>
            <person name="Umehara T."/>
            <person name="Ando T."/>
            <person name="Noguchi H."/>
            <person name="Voet A."/>
            <person name="Park S.Y."/>
            <person name="Tamura K."/>
        </authorList>
    </citation>
    <scope>X-RAY CRYSTALLOGRAPHY (2.10 ANGSTROMS) OF 2-512</scope>
</reference>
<dbReference type="InterPro" id="IPR004154">
    <property type="entry name" value="Anticodon-bd"/>
</dbReference>
<dbReference type="KEGG" id="neq:NEQ417"/>
<dbReference type="GO" id="GO:0044281">
    <property type="term" value="P:small molecule metabolic process"/>
    <property type="evidence" value="ECO:0007669"/>
    <property type="project" value="UniProtKB-ARBA"/>
</dbReference>
<dbReference type="AlphaFoldDB" id="Q74N31"/>
<gene>
    <name evidence="8" type="ordered locus">NEQ417</name>
</gene>
<dbReference type="Pfam" id="PF03129">
    <property type="entry name" value="HGTP_anticodon"/>
    <property type="match status" value="1"/>
</dbReference>
<keyword evidence="5" id="KW-0648">Protein biosynthesis</keyword>
<dbReference type="Proteomes" id="UP000000578">
    <property type="component" value="Chromosome"/>
</dbReference>
<keyword evidence="6" id="KW-0030">Aminoacyl-tRNA synthetase</keyword>
<dbReference type="PANTHER" id="PTHR10745">
    <property type="entry name" value="GLYCYL-TRNA SYNTHETASE/DNA POLYMERASE SUBUNIT GAMMA-2"/>
    <property type="match status" value="1"/>
</dbReference>
<dbReference type="InterPro" id="IPR045864">
    <property type="entry name" value="aa-tRNA-synth_II/BPL/LPL"/>
</dbReference>
<dbReference type="InterPro" id="IPR036621">
    <property type="entry name" value="Anticodon-bd_dom_sf"/>
</dbReference>
<dbReference type="InterPro" id="IPR027031">
    <property type="entry name" value="Gly-tRNA_synthase/POLG2"/>
</dbReference>
<protein>
    <submittedName>
        <fullName evidence="8">NEQ417</fullName>
    </submittedName>
</protein>
<dbReference type="EnsemblBacteria" id="AAR39262">
    <property type="protein sequence ID" value="AAR39262"/>
    <property type="gene ID" value="NEQ417"/>
</dbReference>
<dbReference type="EMBL" id="AE017199">
    <property type="protein sequence ID" value="AAR39262.1"/>
    <property type="molecule type" value="Genomic_DNA"/>
</dbReference>
<dbReference type="GO" id="GO:0005737">
    <property type="term" value="C:cytoplasm"/>
    <property type="evidence" value="ECO:0007669"/>
    <property type="project" value="TreeGrafter"/>
</dbReference>
<keyword evidence="2" id="KW-0436">Ligase</keyword>
<evidence type="ECO:0000256" key="1">
    <source>
        <dbReference type="ARBA" id="ARBA00022490"/>
    </source>
</evidence>
<dbReference type="Gene3D" id="3.40.50.800">
    <property type="entry name" value="Anticodon-binding domain"/>
    <property type="match status" value="1"/>
</dbReference>
<dbReference type="CDD" id="cd00858">
    <property type="entry name" value="GlyRS_anticodon"/>
    <property type="match status" value="1"/>
</dbReference>
<dbReference type="PROSITE" id="PS50862">
    <property type="entry name" value="AA_TRNA_LIGASE_II"/>
    <property type="match status" value="1"/>
</dbReference>
<dbReference type="Gene3D" id="3.30.930.10">
    <property type="entry name" value="Bira Bifunctional Protein, Domain 2"/>
    <property type="match status" value="1"/>
</dbReference>
<keyword evidence="1" id="KW-0963">Cytoplasm</keyword>
<dbReference type="SUPFAM" id="SSF52954">
    <property type="entry name" value="Class II aaRS ABD-related"/>
    <property type="match status" value="1"/>
</dbReference>
<dbReference type="InterPro" id="IPR002314">
    <property type="entry name" value="aa-tRNA-synt_IIb"/>
</dbReference>
<accession>Q74N31</accession>
<dbReference type="PDB" id="5Z5E">
    <property type="method" value="X-ray"/>
    <property type="resolution" value="2.10 A"/>
    <property type="chains" value="A/B=2-512"/>
</dbReference>
<sequence>MDLKEYVLKGFFYPASEIYNSIAGFYDYGYLGTLLKNNFINEWKNYFLRLHPNFWEVDPAIVMPKEVFIASGHLENFNDPIVECKNGHRFRADHLIEEKLNIKAEGLSLSEMEELLKNVRCPICNAPLGKVKWFNLMFPIYIGPDSQEALNLLKNLKENVSEQYIKDIIERVKKMVENEAYLRPETAQGPYVMFKREFILHRQKLPLGLAVVGKAFRNEISPRQLLLRLREFTQAELQIFFDPEDNEFDINEVKDVELNFLDKEGNYKRIKVKDLPFPEFYAYFVGKVKQFYERLGIPEERLRFRELSEKEKAFYNKYHVDIEINFPTYGWKEVGGIHYRTDHDLSGHMKVSGKDLTVQKDNKKFIPHVLELSFGVDRNVLALIDLFLTEEEYEIERDNQKVKEKRVVLKIPKHLAPIKVAVFPLLKKPELIEKAKEVYNMLKNYFYPIIYDEQGSIGRRYRRVDEIGVPYAITIDYQTLEDNTVTIRDRDTMKQVRVKIEDLPNQLTLSSS</sequence>
<dbReference type="PANTHER" id="PTHR10745:SF0">
    <property type="entry name" value="GLYCINE--TRNA LIGASE"/>
    <property type="match status" value="1"/>
</dbReference>
<proteinExistence type="evidence at protein level"/>